<evidence type="ECO:0000256" key="2">
    <source>
        <dbReference type="ARBA" id="ARBA00004648"/>
    </source>
</evidence>
<dbReference type="GO" id="GO:0050650">
    <property type="term" value="P:chondroitin sulfate proteoglycan biosynthetic process"/>
    <property type="evidence" value="ECO:0007669"/>
    <property type="project" value="TreeGrafter"/>
</dbReference>
<comment type="subcellular location">
    <subcellularLocation>
        <location evidence="2">Endoplasmic reticulum membrane</location>
        <topology evidence="2">Single-pass type II membrane protein</topology>
    </subcellularLocation>
    <subcellularLocation>
        <location evidence="1">Golgi apparatus membrane</location>
        <topology evidence="1">Single-pass type II membrane protein</topology>
    </subcellularLocation>
</comment>
<evidence type="ECO:0000313" key="17">
    <source>
        <dbReference type="Proteomes" id="UP000095419"/>
    </source>
</evidence>
<evidence type="ECO:0000313" key="16">
    <source>
        <dbReference type="EMBL" id="KAB4187902.1"/>
    </source>
</evidence>
<keyword evidence="9" id="KW-1133">Transmembrane helix</keyword>
<evidence type="ECO:0000256" key="11">
    <source>
        <dbReference type="ARBA" id="ARBA00023136"/>
    </source>
</evidence>
<dbReference type="GO" id="GO:0046872">
    <property type="term" value="F:metal ion binding"/>
    <property type="evidence" value="ECO:0007669"/>
    <property type="project" value="UniProtKB-KW"/>
</dbReference>
<dbReference type="InterPro" id="IPR003406">
    <property type="entry name" value="Glyco_trans_14"/>
</dbReference>
<dbReference type="PANTHER" id="PTHR46025:SF3">
    <property type="entry name" value="XYLOSYLTRANSFERASE OXT"/>
    <property type="match status" value="1"/>
</dbReference>
<evidence type="ECO:0000256" key="13">
    <source>
        <dbReference type="ARBA" id="ARBA00023180"/>
    </source>
</evidence>
<evidence type="ECO:0000313" key="15">
    <source>
        <dbReference type="EMBL" id="CUO64083.1"/>
    </source>
</evidence>
<dbReference type="AlphaFoldDB" id="A0A174GNT5"/>
<evidence type="ECO:0000256" key="4">
    <source>
        <dbReference type="ARBA" id="ARBA00022679"/>
    </source>
</evidence>
<evidence type="ECO:0000256" key="3">
    <source>
        <dbReference type="ARBA" id="ARBA00022676"/>
    </source>
</evidence>
<evidence type="ECO:0000256" key="6">
    <source>
        <dbReference type="ARBA" id="ARBA00022723"/>
    </source>
</evidence>
<dbReference type="Proteomes" id="UP000095419">
    <property type="component" value="Unassembled WGS sequence"/>
</dbReference>
<keyword evidence="8" id="KW-0735">Signal-anchor</keyword>
<keyword evidence="3 16" id="KW-0328">Glycosyltransferase</keyword>
<evidence type="ECO:0000256" key="7">
    <source>
        <dbReference type="ARBA" id="ARBA00022824"/>
    </source>
</evidence>
<evidence type="ECO:0000256" key="14">
    <source>
        <dbReference type="ARBA" id="ARBA00042865"/>
    </source>
</evidence>
<keyword evidence="10" id="KW-0333">Golgi apparatus</keyword>
<evidence type="ECO:0000256" key="9">
    <source>
        <dbReference type="ARBA" id="ARBA00022989"/>
    </source>
</evidence>
<protein>
    <recommendedName>
        <fullName evidence="14">Peptide O-xylosyltransferase</fullName>
    </recommendedName>
</protein>
<proteinExistence type="predicted"/>
<keyword evidence="4 15" id="KW-0808">Transferase</keyword>
<reference evidence="16 18" key="2">
    <citation type="journal article" date="2019" name="Nat. Med.">
        <title>A library of human gut bacterial isolates paired with longitudinal multiomics data enables mechanistic microbiome research.</title>
        <authorList>
            <person name="Poyet M."/>
            <person name="Groussin M."/>
            <person name="Gibbons S.M."/>
            <person name="Avila-Pacheco J."/>
            <person name="Jiang X."/>
            <person name="Kearney S.M."/>
            <person name="Perrotta A.R."/>
            <person name="Berdy B."/>
            <person name="Zhao S."/>
            <person name="Lieberman T.D."/>
            <person name="Swanson P.K."/>
            <person name="Smith M."/>
            <person name="Roesemann S."/>
            <person name="Alexander J.E."/>
            <person name="Rich S.A."/>
            <person name="Livny J."/>
            <person name="Vlamakis H."/>
            <person name="Clish C."/>
            <person name="Bullock K."/>
            <person name="Deik A."/>
            <person name="Scott J."/>
            <person name="Pierce K.A."/>
            <person name="Xavier R.J."/>
            <person name="Alm E.J."/>
        </authorList>
    </citation>
    <scope>NUCLEOTIDE SEQUENCE [LARGE SCALE GENOMIC DNA]</scope>
    <source>
        <strain evidence="16 18">BIOML-A19</strain>
    </source>
</reference>
<evidence type="ECO:0000256" key="1">
    <source>
        <dbReference type="ARBA" id="ARBA00004323"/>
    </source>
</evidence>
<dbReference type="InterPro" id="IPR043538">
    <property type="entry name" value="XYLT"/>
</dbReference>
<keyword evidence="12" id="KW-1015">Disulfide bond</keyword>
<sequence length="288" mass="34394">MKHVYMIIAHQDFPVLESLIETLDYPDNDIVLHLDRKVKYSVMYQPKNSNLYLVPDDKRVDVRWGDCTQIWSELALYNEAYRHGPYSYYHLVSGIDLPIKNQSYIHEFFENHDGKIFLGLMVNAWRTKSKIEYYHLFTKNLRGRSFSAKCEKILHWGITQAQKVLGVKRSTREFPTLAKGANWCSLPQDAVEYILSKENYIRKRFKYTYAADEVYKASILYNSPFRERFYNTKEEYEGCMRLVDFKRGNPYEWQMKDWDEIMASNKLIARKFTTKNMDLINRIKVHVI</sequence>
<evidence type="ECO:0000256" key="12">
    <source>
        <dbReference type="ARBA" id="ARBA00023157"/>
    </source>
</evidence>
<dbReference type="EMBL" id="WCTY01000002">
    <property type="protein sequence ID" value="KAB4187902.1"/>
    <property type="molecule type" value="Genomic_DNA"/>
</dbReference>
<keyword evidence="13" id="KW-0325">Glycoprotein</keyword>
<evidence type="ECO:0000256" key="10">
    <source>
        <dbReference type="ARBA" id="ARBA00023034"/>
    </source>
</evidence>
<dbReference type="GO" id="GO:0030158">
    <property type="term" value="F:protein xylosyltransferase activity"/>
    <property type="evidence" value="ECO:0007669"/>
    <property type="project" value="InterPro"/>
</dbReference>
<reference evidence="15 17" key="1">
    <citation type="submission" date="2015-09" db="EMBL/GenBank/DDBJ databases">
        <authorList>
            <consortium name="Pathogen Informatics"/>
        </authorList>
    </citation>
    <scope>NUCLEOTIDE SEQUENCE [LARGE SCALE GENOMIC DNA]</scope>
    <source>
        <strain evidence="15 17">2789STDY5608791</strain>
    </source>
</reference>
<name>A0A174GNT5_BACUN</name>
<dbReference type="PANTHER" id="PTHR46025">
    <property type="entry name" value="XYLOSYLTRANSFERASE OXT"/>
    <property type="match status" value="1"/>
</dbReference>
<dbReference type="Pfam" id="PF02485">
    <property type="entry name" value="Branch"/>
    <property type="match status" value="1"/>
</dbReference>
<keyword evidence="6" id="KW-0479">Metal-binding</keyword>
<dbReference type="RefSeq" id="WP_081027283.1">
    <property type="nucleotide sequence ID" value="NZ_CYZF01000005.1"/>
</dbReference>
<keyword evidence="7" id="KW-0256">Endoplasmic reticulum</keyword>
<organism evidence="15 17">
    <name type="scientific">Bacteroides uniformis</name>
    <dbReference type="NCBI Taxonomy" id="820"/>
    <lineage>
        <taxon>Bacteria</taxon>
        <taxon>Pseudomonadati</taxon>
        <taxon>Bacteroidota</taxon>
        <taxon>Bacteroidia</taxon>
        <taxon>Bacteroidales</taxon>
        <taxon>Bacteroidaceae</taxon>
        <taxon>Bacteroides</taxon>
    </lineage>
</organism>
<dbReference type="GO" id="GO:0016020">
    <property type="term" value="C:membrane"/>
    <property type="evidence" value="ECO:0007669"/>
    <property type="project" value="InterPro"/>
</dbReference>
<evidence type="ECO:0000313" key="18">
    <source>
        <dbReference type="Proteomes" id="UP000487221"/>
    </source>
</evidence>
<keyword evidence="11" id="KW-0472">Membrane</keyword>
<evidence type="ECO:0000256" key="8">
    <source>
        <dbReference type="ARBA" id="ARBA00022968"/>
    </source>
</evidence>
<evidence type="ECO:0000256" key="5">
    <source>
        <dbReference type="ARBA" id="ARBA00022692"/>
    </source>
</evidence>
<keyword evidence="5" id="KW-0812">Transmembrane</keyword>
<dbReference type="EMBL" id="CYZF01000005">
    <property type="protein sequence ID" value="CUO64083.1"/>
    <property type="molecule type" value="Genomic_DNA"/>
</dbReference>
<accession>A0A174GNT5</accession>
<dbReference type="Proteomes" id="UP000487221">
    <property type="component" value="Unassembled WGS sequence"/>
</dbReference>
<dbReference type="GO" id="GO:0015012">
    <property type="term" value="P:heparan sulfate proteoglycan biosynthetic process"/>
    <property type="evidence" value="ECO:0007669"/>
    <property type="project" value="TreeGrafter"/>
</dbReference>
<gene>
    <name evidence="15" type="ORF">ERS417307_02099</name>
    <name evidence="16" type="ORF">GAQ44_01120</name>
</gene>